<dbReference type="EMBL" id="AMZH03017832">
    <property type="protein sequence ID" value="RRT42448.1"/>
    <property type="molecule type" value="Genomic_DNA"/>
</dbReference>
<sequence length="224" mass="24330">MSQERPFGNSDAEHHPEPNHPQPAEEVTAAASTPNNFWRMMTNPGFSSPAFNPAPFVVTVEVFLGLTSQVQAQAGMVQTIVPYLPQPMHSATHQPTPPTAHPQTESPVAPNRGPTLETEPPRRQVAKACKEVLKSRVEIGESSKGGSPFTPEIQGKPLLATFRLPTLEPYDGSGDPTEYIAAFRAQMALYDTSDALMSCSSSLSIFRALTRASFSNRWTSAKLL</sequence>
<feature type="region of interest" description="Disordered" evidence="1">
    <location>
        <begin position="87"/>
        <end position="125"/>
    </location>
</feature>
<reference evidence="2 3" key="1">
    <citation type="journal article" date="2014" name="Agronomy (Basel)">
        <title>A Draft Genome Sequence for Ensete ventricosum, the Drought-Tolerant Tree Against Hunger.</title>
        <authorList>
            <person name="Harrison J."/>
            <person name="Moore K.A."/>
            <person name="Paszkiewicz K."/>
            <person name="Jones T."/>
            <person name="Grant M."/>
            <person name="Ambacheew D."/>
            <person name="Muzemil S."/>
            <person name="Studholme D.J."/>
        </authorList>
    </citation>
    <scope>NUCLEOTIDE SEQUENCE [LARGE SCALE GENOMIC DNA]</scope>
</reference>
<proteinExistence type="predicted"/>
<gene>
    <name evidence="2" type="ORF">B296_00022428</name>
</gene>
<evidence type="ECO:0000313" key="3">
    <source>
        <dbReference type="Proteomes" id="UP000287651"/>
    </source>
</evidence>
<dbReference type="Proteomes" id="UP000287651">
    <property type="component" value="Unassembled WGS sequence"/>
</dbReference>
<comment type="caution">
    <text evidence="2">The sequence shown here is derived from an EMBL/GenBank/DDBJ whole genome shotgun (WGS) entry which is preliminary data.</text>
</comment>
<accession>A0A426XSH1</accession>
<name>A0A426XSH1_ENSVE</name>
<organism evidence="2 3">
    <name type="scientific">Ensete ventricosum</name>
    <name type="common">Abyssinian banana</name>
    <name type="synonym">Musa ensete</name>
    <dbReference type="NCBI Taxonomy" id="4639"/>
    <lineage>
        <taxon>Eukaryota</taxon>
        <taxon>Viridiplantae</taxon>
        <taxon>Streptophyta</taxon>
        <taxon>Embryophyta</taxon>
        <taxon>Tracheophyta</taxon>
        <taxon>Spermatophyta</taxon>
        <taxon>Magnoliopsida</taxon>
        <taxon>Liliopsida</taxon>
        <taxon>Zingiberales</taxon>
        <taxon>Musaceae</taxon>
        <taxon>Ensete</taxon>
    </lineage>
</organism>
<evidence type="ECO:0000313" key="2">
    <source>
        <dbReference type="EMBL" id="RRT42448.1"/>
    </source>
</evidence>
<protein>
    <submittedName>
        <fullName evidence="2">Uncharacterized protein</fullName>
    </submittedName>
</protein>
<evidence type="ECO:0000256" key="1">
    <source>
        <dbReference type="SAM" id="MobiDB-lite"/>
    </source>
</evidence>
<feature type="region of interest" description="Disordered" evidence="1">
    <location>
        <begin position="1"/>
        <end position="29"/>
    </location>
</feature>
<dbReference type="AlphaFoldDB" id="A0A426XSH1"/>